<keyword evidence="2" id="KW-0645">Protease</keyword>
<dbReference type="InterPro" id="IPR036440">
    <property type="entry name" value="Peptidase_C15-like_sf"/>
</dbReference>
<evidence type="ECO:0000256" key="1">
    <source>
        <dbReference type="ARBA" id="ARBA00006641"/>
    </source>
</evidence>
<gene>
    <name evidence="5" type="ORF">RFI_00740</name>
</gene>
<keyword evidence="3" id="KW-0378">Hydrolase</keyword>
<dbReference type="PANTHER" id="PTHR23402:SF1">
    <property type="entry name" value="PYROGLUTAMYL-PEPTIDASE I"/>
    <property type="match status" value="1"/>
</dbReference>
<comment type="caution">
    <text evidence="5">The sequence shown here is derived from an EMBL/GenBank/DDBJ whole genome shotgun (WGS) entry which is preliminary data.</text>
</comment>
<dbReference type="Gene3D" id="3.40.630.20">
    <property type="entry name" value="Peptidase C15, pyroglutamyl peptidase I-like"/>
    <property type="match status" value="1"/>
</dbReference>
<dbReference type="GO" id="GO:0008234">
    <property type="term" value="F:cysteine-type peptidase activity"/>
    <property type="evidence" value="ECO:0007669"/>
    <property type="project" value="UniProtKB-KW"/>
</dbReference>
<accession>X6PF70</accession>
<keyword evidence="6" id="KW-1185">Reference proteome</keyword>
<dbReference type="FunFam" id="3.40.630.20:FF:000003">
    <property type="entry name" value="Pyrrolidone-carboxylate peptidase isoform A"/>
    <property type="match status" value="1"/>
</dbReference>
<dbReference type="GO" id="GO:0006508">
    <property type="term" value="P:proteolysis"/>
    <property type="evidence" value="ECO:0007669"/>
    <property type="project" value="UniProtKB-KW"/>
</dbReference>
<evidence type="ECO:0000256" key="2">
    <source>
        <dbReference type="ARBA" id="ARBA00022670"/>
    </source>
</evidence>
<dbReference type="Proteomes" id="UP000023152">
    <property type="component" value="Unassembled WGS sequence"/>
</dbReference>
<dbReference type="Pfam" id="PF01470">
    <property type="entry name" value="Peptidase_C15"/>
    <property type="match status" value="1"/>
</dbReference>
<keyword evidence="4" id="KW-0788">Thiol protease</keyword>
<evidence type="ECO:0000256" key="3">
    <source>
        <dbReference type="ARBA" id="ARBA00022801"/>
    </source>
</evidence>
<dbReference type="EMBL" id="ASPP01000784">
    <property type="protein sequence ID" value="ETO36322.1"/>
    <property type="molecule type" value="Genomic_DNA"/>
</dbReference>
<dbReference type="AlphaFoldDB" id="X6PF70"/>
<dbReference type="SUPFAM" id="SSF53182">
    <property type="entry name" value="Pyrrolidone carboxyl peptidase (pyroglutamate aminopeptidase)"/>
    <property type="match status" value="1"/>
</dbReference>
<dbReference type="OrthoDB" id="407146at2759"/>
<proteinExistence type="inferred from homology"/>
<evidence type="ECO:0000256" key="4">
    <source>
        <dbReference type="ARBA" id="ARBA00022807"/>
    </source>
</evidence>
<reference evidence="5 6" key="1">
    <citation type="journal article" date="2013" name="Curr. Biol.">
        <title>The Genome of the Foraminiferan Reticulomyxa filosa.</title>
        <authorList>
            <person name="Glockner G."/>
            <person name="Hulsmann N."/>
            <person name="Schleicher M."/>
            <person name="Noegel A.A."/>
            <person name="Eichinger L."/>
            <person name="Gallinger C."/>
            <person name="Pawlowski J."/>
            <person name="Sierra R."/>
            <person name="Euteneuer U."/>
            <person name="Pillet L."/>
            <person name="Moustafa A."/>
            <person name="Platzer M."/>
            <person name="Groth M."/>
            <person name="Szafranski K."/>
            <person name="Schliwa M."/>
        </authorList>
    </citation>
    <scope>NUCLEOTIDE SEQUENCE [LARGE SCALE GENOMIC DNA]</scope>
</reference>
<comment type="similarity">
    <text evidence="1">Belongs to the peptidase C15 family.</text>
</comment>
<sequence length="250" mass="28611">MASAENKEETETSISKHPVIIFNVTGFGKFGGVEDNPTSHLMTNLPKIIEVDVKKETFPKNVTMESYSVLHVSGENSLKKLVDIRTKSAETIKSNTKNEKEDKQEKEIIKVYLHFGVGNRHYIKIEGIGYNCANFRIPDELGWEPKDQPIVSSNGDTKHENHCRLPVDILTKRMSQKGYKVESSVDPGRYVCNWIYYNSLELCKNNNNEYALFVHVPPFEDINEETQTKFARDLILEIYDILANPKKSIK</sequence>
<evidence type="ECO:0000313" key="6">
    <source>
        <dbReference type="Proteomes" id="UP000023152"/>
    </source>
</evidence>
<organism evidence="5 6">
    <name type="scientific">Reticulomyxa filosa</name>
    <dbReference type="NCBI Taxonomy" id="46433"/>
    <lineage>
        <taxon>Eukaryota</taxon>
        <taxon>Sar</taxon>
        <taxon>Rhizaria</taxon>
        <taxon>Retaria</taxon>
        <taxon>Foraminifera</taxon>
        <taxon>Monothalamids</taxon>
        <taxon>Reticulomyxidae</taxon>
        <taxon>Reticulomyxa</taxon>
    </lineage>
</organism>
<protein>
    <submittedName>
        <fullName evidence="5">Pyroglutamyl-peptidase I</fullName>
    </submittedName>
</protein>
<name>X6PF70_RETFI</name>
<evidence type="ECO:0000313" key="5">
    <source>
        <dbReference type="EMBL" id="ETO36322.1"/>
    </source>
</evidence>
<dbReference type="PANTHER" id="PTHR23402">
    <property type="entry name" value="PROTEASE FAMILY C15 PYROGLUTAMYL-PEPTIDASE I-RELATED"/>
    <property type="match status" value="1"/>
</dbReference>
<dbReference type="OMA" id="PGRFVCN"/>
<dbReference type="InterPro" id="IPR016125">
    <property type="entry name" value="Peptidase_C15-like"/>
</dbReference>